<dbReference type="InterPro" id="IPR055344">
    <property type="entry name" value="SecD_SecF_C_bact"/>
</dbReference>
<evidence type="ECO:0000313" key="14">
    <source>
        <dbReference type="Proteomes" id="UP000292958"/>
    </source>
</evidence>
<evidence type="ECO:0000256" key="5">
    <source>
        <dbReference type="ARBA" id="ARBA00022927"/>
    </source>
</evidence>
<dbReference type="PRINTS" id="PR00702">
    <property type="entry name" value="ACRIFLAVINRP"/>
</dbReference>
<dbReference type="EMBL" id="SHKW01000001">
    <property type="protein sequence ID" value="RZU41516.1"/>
    <property type="molecule type" value="Genomic_DNA"/>
</dbReference>
<dbReference type="Pfam" id="PF21760">
    <property type="entry name" value="SecD_1st"/>
    <property type="match status" value="1"/>
</dbReference>
<comment type="subcellular location">
    <subcellularLocation>
        <location evidence="1 9">Cell membrane</location>
        <topology evidence="1 9">Multi-pass membrane protein</topology>
    </subcellularLocation>
</comment>
<feature type="transmembrane region" description="Helical" evidence="9">
    <location>
        <begin position="399"/>
        <end position="417"/>
    </location>
</feature>
<dbReference type="InterPro" id="IPR054384">
    <property type="entry name" value="SecDF_P1_head"/>
</dbReference>
<dbReference type="PANTHER" id="PTHR30081">
    <property type="entry name" value="PROTEIN-EXPORT MEMBRANE PROTEIN SEC"/>
    <property type="match status" value="1"/>
</dbReference>
<feature type="transmembrane region" description="Helical" evidence="9">
    <location>
        <begin position="465"/>
        <end position="490"/>
    </location>
</feature>
<dbReference type="RefSeq" id="WP_130419424.1">
    <property type="nucleotide sequence ID" value="NZ_SHKW01000001.1"/>
</dbReference>
<dbReference type="PANTHER" id="PTHR30081:SF1">
    <property type="entry name" value="PROTEIN TRANSLOCASE SUBUNIT SECD"/>
    <property type="match status" value="1"/>
</dbReference>
<feature type="transmembrane region" description="Helical" evidence="9">
    <location>
        <begin position="373"/>
        <end position="392"/>
    </location>
</feature>
<dbReference type="GO" id="GO:0065002">
    <property type="term" value="P:intracellular protein transmembrane transport"/>
    <property type="evidence" value="ECO:0007669"/>
    <property type="project" value="UniProtKB-UniRule"/>
</dbReference>
<organism evidence="13 14">
    <name type="scientific">Edaphobacter modestus</name>
    <dbReference type="NCBI Taxonomy" id="388466"/>
    <lineage>
        <taxon>Bacteria</taxon>
        <taxon>Pseudomonadati</taxon>
        <taxon>Acidobacteriota</taxon>
        <taxon>Terriglobia</taxon>
        <taxon>Terriglobales</taxon>
        <taxon>Acidobacteriaceae</taxon>
        <taxon>Edaphobacter</taxon>
    </lineage>
</organism>
<dbReference type="InterPro" id="IPR001036">
    <property type="entry name" value="Acrflvin-R"/>
</dbReference>
<dbReference type="InterPro" id="IPR005791">
    <property type="entry name" value="SecD"/>
</dbReference>
<keyword evidence="5 9" id="KW-0653">Protein transport</keyword>
<dbReference type="Pfam" id="PF07549">
    <property type="entry name" value="Sec_GG"/>
    <property type="match status" value="1"/>
</dbReference>
<feature type="domain" description="SecDF P1 head subdomain" evidence="12">
    <location>
        <begin position="243"/>
        <end position="351"/>
    </location>
</feature>
<keyword evidence="7 9" id="KW-0811">Translocation</keyword>
<proteinExistence type="inferred from homology"/>
<dbReference type="NCBIfam" id="TIGR01129">
    <property type="entry name" value="secD"/>
    <property type="match status" value="1"/>
</dbReference>
<feature type="domain" description="Protein translocase subunit SecDF P1" evidence="11">
    <location>
        <begin position="149"/>
        <end position="209"/>
    </location>
</feature>
<dbReference type="Pfam" id="PF02355">
    <property type="entry name" value="SecD_SecF_C"/>
    <property type="match status" value="1"/>
</dbReference>
<dbReference type="HAMAP" id="MF_01463_B">
    <property type="entry name" value="SecD_B"/>
    <property type="match status" value="1"/>
</dbReference>
<comment type="subunit">
    <text evidence="9">Forms a complex with SecF. Part of the essential Sec protein translocation apparatus which comprises SecA, SecYEG and auxiliary proteins SecDF. Other proteins may also be involved.</text>
</comment>
<name>A0A4V2G4P6_9BACT</name>
<keyword evidence="3 9" id="KW-1003">Cell membrane</keyword>
<evidence type="ECO:0000256" key="6">
    <source>
        <dbReference type="ARBA" id="ARBA00022989"/>
    </source>
</evidence>
<dbReference type="Gene3D" id="1.20.1640.10">
    <property type="entry name" value="Multidrug efflux transporter AcrB transmembrane domain"/>
    <property type="match status" value="1"/>
</dbReference>
<dbReference type="Pfam" id="PF22599">
    <property type="entry name" value="SecDF_P1_head"/>
    <property type="match status" value="1"/>
</dbReference>
<feature type="domain" description="Protein export membrane protein SecD/SecF C-terminal" evidence="10">
    <location>
        <begin position="353"/>
        <end position="520"/>
    </location>
</feature>
<dbReference type="Proteomes" id="UP000292958">
    <property type="component" value="Unassembled WGS sequence"/>
</dbReference>
<dbReference type="InterPro" id="IPR048631">
    <property type="entry name" value="SecD_1st"/>
</dbReference>
<accession>A0A4V2G4P6</accession>
<evidence type="ECO:0000256" key="3">
    <source>
        <dbReference type="ARBA" id="ARBA00022475"/>
    </source>
</evidence>
<evidence type="ECO:0000256" key="8">
    <source>
        <dbReference type="ARBA" id="ARBA00023136"/>
    </source>
</evidence>
<dbReference type="NCBIfam" id="TIGR00916">
    <property type="entry name" value="2A0604s01"/>
    <property type="match status" value="1"/>
</dbReference>
<dbReference type="GO" id="GO:0043952">
    <property type="term" value="P:protein transport by the Sec complex"/>
    <property type="evidence" value="ECO:0007669"/>
    <property type="project" value="UniProtKB-UniRule"/>
</dbReference>
<dbReference type="GO" id="GO:0015450">
    <property type="term" value="F:protein-transporting ATPase activity"/>
    <property type="evidence" value="ECO:0007669"/>
    <property type="project" value="InterPro"/>
</dbReference>
<evidence type="ECO:0000256" key="7">
    <source>
        <dbReference type="ARBA" id="ARBA00023010"/>
    </source>
</evidence>
<evidence type="ECO:0000259" key="11">
    <source>
        <dbReference type="Pfam" id="PF21760"/>
    </source>
</evidence>
<evidence type="ECO:0000256" key="4">
    <source>
        <dbReference type="ARBA" id="ARBA00022692"/>
    </source>
</evidence>
<dbReference type="InterPro" id="IPR022646">
    <property type="entry name" value="SecD/SecF_CS"/>
</dbReference>
<dbReference type="SUPFAM" id="SSF82866">
    <property type="entry name" value="Multidrug efflux transporter AcrB transmembrane domain"/>
    <property type="match status" value="1"/>
</dbReference>
<comment type="caution">
    <text evidence="13">The sequence shown here is derived from an EMBL/GenBank/DDBJ whole genome shotgun (WGS) entry which is preliminary data.</text>
</comment>
<evidence type="ECO:0000259" key="10">
    <source>
        <dbReference type="Pfam" id="PF02355"/>
    </source>
</evidence>
<evidence type="ECO:0000259" key="12">
    <source>
        <dbReference type="Pfam" id="PF22599"/>
    </source>
</evidence>
<evidence type="ECO:0000256" key="1">
    <source>
        <dbReference type="ARBA" id="ARBA00004651"/>
    </source>
</evidence>
<dbReference type="Gene3D" id="3.30.70.3400">
    <property type="match status" value="2"/>
</dbReference>
<dbReference type="AlphaFoldDB" id="A0A4V2G4P6"/>
<dbReference type="Gene3D" id="3.30.1360.200">
    <property type="match status" value="1"/>
</dbReference>
<comment type="caution">
    <text evidence="9">Lacks conserved residue(s) required for the propagation of feature annotation.</text>
</comment>
<sequence length="536" mass="56319">MGKNLAGKTAFIVAVLLVFCYGIVGIPHGGLKESIARRINLGLDLKGGVHLVLEVHVDEAIASSVDRDAVRLQTELAAAGIPGVSAGRIDPARSETIVVSGIPTGKLSDARGVFNGPNYSSYDVASGGDGTTTLTMKQQAAHELANRTVDTSIETIRERVDKLGVTEPVIQKYGLGDNQILVELPGVSDPGRVEEIIQSTAKLEIHAVAGGPFASDQEALQSNGGVIPADSVLMHGAASAGAPDQVWLLKRVSEVEGTDFRDAQPSTDQNGRPNITFTLTTEAGDRFYKYTSEHSATSATPGSMAIVLDNKVKEVASINSAIRDRGEIEGGFTKQQAADLSLMLRTGALPATITFLETRTVGPSLGAASIRQGVMAAVVGLTAVMVFMLLYYRGAGINACLALILNLIILLGFMGFAGSVLTLPGIAGVILTIGMGVDSNVLIFERIREELRAGKSAAMAVQQGFGHAWITIIDTHVTTIVSALILFLFGTGPVRGFAVTLAFGLLANLFTAVFVSRMIFEAHLKNKERGAVALSI</sequence>
<dbReference type="InterPro" id="IPR048634">
    <property type="entry name" value="SecD_SecF_C"/>
</dbReference>
<gene>
    <name evidence="9" type="primary">secD</name>
    <name evidence="13" type="ORF">BDD14_3039</name>
</gene>
<dbReference type="InterPro" id="IPR022813">
    <property type="entry name" value="SecD/SecF_arch_bac"/>
</dbReference>
<comment type="function">
    <text evidence="9">Part of the Sec protein translocase complex. Interacts with the SecYEG preprotein conducting channel. SecDF uses the proton motive force (PMF) to complete protein translocation after the ATP-dependent function of SecA.</text>
</comment>
<dbReference type="FunFam" id="1.20.1640.10:FF:000004">
    <property type="entry name" value="Protein translocase subunit SecD"/>
    <property type="match status" value="1"/>
</dbReference>
<feature type="transmembrane region" description="Helical" evidence="9">
    <location>
        <begin position="496"/>
        <end position="520"/>
    </location>
</feature>
<keyword evidence="2 9" id="KW-0813">Transport</keyword>
<keyword evidence="14" id="KW-1185">Reference proteome</keyword>
<dbReference type="GO" id="GO:0005886">
    <property type="term" value="C:plasma membrane"/>
    <property type="evidence" value="ECO:0007669"/>
    <property type="project" value="UniProtKB-SubCell"/>
</dbReference>
<keyword evidence="4 9" id="KW-0812">Transmembrane</keyword>
<evidence type="ECO:0000256" key="9">
    <source>
        <dbReference type="HAMAP-Rule" id="MF_01463"/>
    </source>
</evidence>
<dbReference type="GO" id="GO:0006605">
    <property type="term" value="P:protein targeting"/>
    <property type="evidence" value="ECO:0007669"/>
    <property type="project" value="UniProtKB-UniRule"/>
</dbReference>
<dbReference type="OrthoDB" id="9805019at2"/>
<feature type="transmembrane region" description="Helical" evidence="9">
    <location>
        <begin position="423"/>
        <end position="444"/>
    </location>
</feature>
<comment type="similarity">
    <text evidence="9">Belongs to the SecD/SecF family. SecD subfamily.</text>
</comment>
<reference evidence="13 14" key="1">
    <citation type="submission" date="2019-02" db="EMBL/GenBank/DDBJ databases">
        <title>Genomic Encyclopedia of Archaeal and Bacterial Type Strains, Phase II (KMG-II): from individual species to whole genera.</title>
        <authorList>
            <person name="Goeker M."/>
        </authorList>
    </citation>
    <scope>NUCLEOTIDE SEQUENCE [LARGE SCALE GENOMIC DNA]</scope>
    <source>
        <strain evidence="13 14">DSM 18101</strain>
    </source>
</reference>
<keyword evidence="8 9" id="KW-0472">Membrane</keyword>
<evidence type="ECO:0000256" key="2">
    <source>
        <dbReference type="ARBA" id="ARBA00022448"/>
    </source>
</evidence>
<protein>
    <recommendedName>
        <fullName evidence="9">Protein translocase subunit SecD</fullName>
    </recommendedName>
</protein>
<evidence type="ECO:0000313" key="13">
    <source>
        <dbReference type="EMBL" id="RZU41516.1"/>
    </source>
</evidence>
<keyword evidence="6 9" id="KW-1133">Transmembrane helix</keyword>